<proteinExistence type="predicted"/>
<feature type="region of interest" description="Disordered" evidence="1">
    <location>
        <begin position="74"/>
        <end position="105"/>
    </location>
</feature>
<sequence length="124" mass="14324">MNFHGKYKEYYMNKVSKLLKDTVITQQYLMFAVNIEVDIFSILLMKKKNNLLSFSKTNGDIENIKVKEEKLAPNPTESMVMEGESKVQEKLGDSPRPRSCDSETGNRRSYMFIITLTSKTLEIT</sequence>
<organism evidence="2 3">
    <name type="scientific">Rhizophagus irregularis</name>
    <dbReference type="NCBI Taxonomy" id="588596"/>
    <lineage>
        <taxon>Eukaryota</taxon>
        <taxon>Fungi</taxon>
        <taxon>Fungi incertae sedis</taxon>
        <taxon>Mucoromycota</taxon>
        <taxon>Glomeromycotina</taxon>
        <taxon>Glomeromycetes</taxon>
        <taxon>Glomerales</taxon>
        <taxon>Glomeraceae</taxon>
        <taxon>Rhizophagus</taxon>
    </lineage>
</organism>
<evidence type="ECO:0000313" key="2">
    <source>
        <dbReference type="EMBL" id="PKK80940.1"/>
    </source>
</evidence>
<dbReference type="Proteomes" id="UP000233469">
    <property type="component" value="Unassembled WGS sequence"/>
</dbReference>
<accession>A0A2N1P433</accession>
<gene>
    <name evidence="2" type="ORF">RhiirC2_767580</name>
</gene>
<protein>
    <submittedName>
        <fullName evidence="2">Uncharacterized protein</fullName>
    </submittedName>
</protein>
<evidence type="ECO:0000256" key="1">
    <source>
        <dbReference type="SAM" id="MobiDB-lite"/>
    </source>
</evidence>
<dbReference type="VEuPathDB" id="FungiDB:RhiirFUN_017323"/>
<comment type="caution">
    <text evidence="2">The sequence shown here is derived from an EMBL/GenBank/DDBJ whole genome shotgun (WGS) entry which is preliminary data.</text>
</comment>
<evidence type="ECO:0000313" key="3">
    <source>
        <dbReference type="Proteomes" id="UP000233469"/>
    </source>
</evidence>
<reference evidence="2 3" key="1">
    <citation type="submission" date="2016-04" db="EMBL/GenBank/DDBJ databases">
        <title>Genome analyses suggest a sexual origin of heterokaryosis in a supposedly ancient asexual fungus.</title>
        <authorList>
            <person name="Ropars J."/>
            <person name="Sedzielewska K."/>
            <person name="Noel J."/>
            <person name="Charron P."/>
            <person name="Farinelli L."/>
            <person name="Marton T."/>
            <person name="Kruger M."/>
            <person name="Pelin A."/>
            <person name="Brachmann A."/>
            <person name="Corradi N."/>
        </authorList>
    </citation>
    <scope>NUCLEOTIDE SEQUENCE [LARGE SCALE GENOMIC DNA]</scope>
    <source>
        <strain evidence="2 3">C2</strain>
    </source>
</reference>
<feature type="compositionally biased region" description="Basic and acidic residues" evidence="1">
    <location>
        <begin position="83"/>
        <end position="105"/>
    </location>
</feature>
<dbReference type="VEuPathDB" id="FungiDB:FUN_013739"/>
<name>A0A2N1P433_9GLOM</name>
<dbReference type="AlphaFoldDB" id="A0A2N1P433"/>
<reference evidence="2 3" key="2">
    <citation type="submission" date="2017-10" db="EMBL/GenBank/DDBJ databases">
        <title>Extensive intraspecific genome diversity in a model arbuscular mycorrhizal fungus.</title>
        <authorList>
            <person name="Chen E.C.H."/>
            <person name="Morin E."/>
            <person name="Baudet D."/>
            <person name="Noel J."/>
            <person name="Ndikumana S."/>
            <person name="Charron P."/>
            <person name="St-Onge C."/>
            <person name="Giorgi J."/>
            <person name="Grigoriev I.V."/>
            <person name="Roux C."/>
            <person name="Martin F.M."/>
            <person name="Corradi N."/>
        </authorList>
    </citation>
    <scope>NUCLEOTIDE SEQUENCE [LARGE SCALE GENOMIC DNA]</scope>
    <source>
        <strain evidence="2 3">C2</strain>
    </source>
</reference>
<dbReference type="EMBL" id="LLXL01000003">
    <property type="protein sequence ID" value="PKK80940.1"/>
    <property type="molecule type" value="Genomic_DNA"/>
</dbReference>